<name>A0A4S8LJY0_DENBC</name>
<keyword evidence="4" id="KW-1185">Reference proteome</keyword>
<dbReference type="InterPro" id="IPR004875">
    <property type="entry name" value="DDE_SF_endonuclease_dom"/>
</dbReference>
<feature type="domain" description="HTH CENPB-type" evidence="2">
    <location>
        <begin position="42"/>
        <end position="107"/>
    </location>
</feature>
<feature type="non-terminal residue" evidence="3">
    <location>
        <position position="361"/>
    </location>
</feature>
<dbReference type="OrthoDB" id="3265672at2759"/>
<evidence type="ECO:0000256" key="1">
    <source>
        <dbReference type="ARBA" id="ARBA00023125"/>
    </source>
</evidence>
<keyword evidence="1" id="KW-0238">DNA-binding</keyword>
<evidence type="ECO:0000313" key="3">
    <source>
        <dbReference type="EMBL" id="THU89341.1"/>
    </source>
</evidence>
<dbReference type="Proteomes" id="UP000297245">
    <property type="component" value="Unassembled WGS sequence"/>
</dbReference>
<dbReference type="InterPro" id="IPR006600">
    <property type="entry name" value="HTH_CenpB_DNA-bd_dom"/>
</dbReference>
<dbReference type="InterPro" id="IPR050863">
    <property type="entry name" value="CenT-Element_Derived"/>
</dbReference>
<dbReference type="PANTHER" id="PTHR19303:SF74">
    <property type="entry name" value="POGO TRANSPOSABLE ELEMENT WITH KRAB DOMAIN"/>
    <property type="match status" value="1"/>
</dbReference>
<dbReference type="GO" id="GO:0005634">
    <property type="term" value="C:nucleus"/>
    <property type="evidence" value="ECO:0007669"/>
    <property type="project" value="TreeGrafter"/>
</dbReference>
<accession>A0A4S8LJY0</accession>
<sequence>MQLALEALQKDTNHSERAVAKFFGVPQSTLSTCQKGVCPRSKAHEHQQNLSQSQEQLLAEWACVRGHQGIPLTLSLLGSYASHMVGKEMGATWPRRFVERHPELKKKLTTSLEACRAKALNQATSDAYFDLLEEVVTVYNIWPGNIWNIDEKGIQLSVGKRVFALIDCDQKSVYSIESGNHDLVTIIEAVCADGRALHPSVIFQGVCRDLRWGEDNPSNASISLSPNGWTDQELGSMWLEKDFEPKTRPDLVLDAQVKWRLLILDGHNSHCTFWFCNFAEQHHIMIICLPPHTTHALQPCDVGVFGPLSTKWKSLVTSLGHRMIEVTKINLLHHYTIARSSALKPSTIKSAFKKTGIYPLN</sequence>
<organism evidence="3 4">
    <name type="scientific">Dendrothele bispora (strain CBS 962.96)</name>
    <dbReference type="NCBI Taxonomy" id="1314807"/>
    <lineage>
        <taxon>Eukaryota</taxon>
        <taxon>Fungi</taxon>
        <taxon>Dikarya</taxon>
        <taxon>Basidiomycota</taxon>
        <taxon>Agaricomycotina</taxon>
        <taxon>Agaricomycetes</taxon>
        <taxon>Agaricomycetidae</taxon>
        <taxon>Agaricales</taxon>
        <taxon>Agaricales incertae sedis</taxon>
        <taxon>Dendrothele</taxon>
    </lineage>
</organism>
<dbReference type="GO" id="GO:0003677">
    <property type="term" value="F:DNA binding"/>
    <property type="evidence" value="ECO:0007669"/>
    <property type="project" value="UniProtKB-KW"/>
</dbReference>
<dbReference type="Pfam" id="PF03184">
    <property type="entry name" value="DDE_1"/>
    <property type="match status" value="1"/>
</dbReference>
<proteinExistence type="predicted"/>
<protein>
    <submittedName>
        <fullName evidence="3">DDE-domain-containing protein</fullName>
    </submittedName>
</protein>
<evidence type="ECO:0000313" key="4">
    <source>
        <dbReference type="Proteomes" id="UP000297245"/>
    </source>
</evidence>
<gene>
    <name evidence="3" type="ORF">K435DRAFT_678205</name>
</gene>
<dbReference type="PROSITE" id="PS51253">
    <property type="entry name" value="HTH_CENPB"/>
    <property type="match status" value="1"/>
</dbReference>
<dbReference type="AlphaFoldDB" id="A0A4S8LJY0"/>
<evidence type="ECO:0000259" key="2">
    <source>
        <dbReference type="PROSITE" id="PS51253"/>
    </source>
</evidence>
<dbReference type="PANTHER" id="PTHR19303">
    <property type="entry name" value="TRANSPOSON"/>
    <property type="match status" value="1"/>
</dbReference>
<dbReference type="EMBL" id="ML179371">
    <property type="protein sequence ID" value="THU89341.1"/>
    <property type="molecule type" value="Genomic_DNA"/>
</dbReference>
<reference evidence="3 4" key="1">
    <citation type="journal article" date="2019" name="Nat. Ecol. Evol.">
        <title>Megaphylogeny resolves global patterns of mushroom evolution.</title>
        <authorList>
            <person name="Varga T."/>
            <person name="Krizsan K."/>
            <person name="Foldi C."/>
            <person name="Dima B."/>
            <person name="Sanchez-Garcia M."/>
            <person name="Sanchez-Ramirez S."/>
            <person name="Szollosi G.J."/>
            <person name="Szarkandi J.G."/>
            <person name="Papp V."/>
            <person name="Albert L."/>
            <person name="Andreopoulos W."/>
            <person name="Angelini C."/>
            <person name="Antonin V."/>
            <person name="Barry K.W."/>
            <person name="Bougher N.L."/>
            <person name="Buchanan P."/>
            <person name="Buyck B."/>
            <person name="Bense V."/>
            <person name="Catcheside P."/>
            <person name="Chovatia M."/>
            <person name="Cooper J."/>
            <person name="Damon W."/>
            <person name="Desjardin D."/>
            <person name="Finy P."/>
            <person name="Geml J."/>
            <person name="Haridas S."/>
            <person name="Hughes K."/>
            <person name="Justo A."/>
            <person name="Karasinski D."/>
            <person name="Kautmanova I."/>
            <person name="Kiss B."/>
            <person name="Kocsube S."/>
            <person name="Kotiranta H."/>
            <person name="LaButti K.M."/>
            <person name="Lechner B.E."/>
            <person name="Liimatainen K."/>
            <person name="Lipzen A."/>
            <person name="Lukacs Z."/>
            <person name="Mihaltcheva S."/>
            <person name="Morgado L.N."/>
            <person name="Niskanen T."/>
            <person name="Noordeloos M.E."/>
            <person name="Ohm R.A."/>
            <person name="Ortiz-Santana B."/>
            <person name="Ovrebo C."/>
            <person name="Racz N."/>
            <person name="Riley R."/>
            <person name="Savchenko A."/>
            <person name="Shiryaev A."/>
            <person name="Soop K."/>
            <person name="Spirin V."/>
            <person name="Szebenyi C."/>
            <person name="Tomsovsky M."/>
            <person name="Tulloss R.E."/>
            <person name="Uehling J."/>
            <person name="Grigoriev I.V."/>
            <person name="Vagvolgyi C."/>
            <person name="Papp T."/>
            <person name="Martin F.M."/>
            <person name="Miettinen O."/>
            <person name="Hibbett D.S."/>
            <person name="Nagy L.G."/>
        </authorList>
    </citation>
    <scope>NUCLEOTIDE SEQUENCE [LARGE SCALE GENOMIC DNA]</scope>
    <source>
        <strain evidence="3 4">CBS 962.96</strain>
    </source>
</reference>